<name>A0AAN8LR73_9TELE</name>
<comment type="caution">
    <text evidence="3">The sequence shown here is derived from an EMBL/GenBank/DDBJ whole genome shotgun (WGS) entry which is preliminary data.</text>
</comment>
<organism evidence="3 4">
    <name type="scientific">Coregonus suidteri</name>
    <dbReference type="NCBI Taxonomy" id="861788"/>
    <lineage>
        <taxon>Eukaryota</taxon>
        <taxon>Metazoa</taxon>
        <taxon>Chordata</taxon>
        <taxon>Craniata</taxon>
        <taxon>Vertebrata</taxon>
        <taxon>Euteleostomi</taxon>
        <taxon>Actinopterygii</taxon>
        <taxon>Neopterygii</taxon>
        <taxon>Teleostei</taxon>
        <taxon>Protacanthopterygii</taxon>
        <taxon>Salmoniformes</taxon>
        <taxon>Salmonidae</taxon>
        <taxon>Coregoninae</taxon>
        <taxon>Coregonus</taxon>
    </lineage>
</organism>
<accession>A0AAN8LR73</accession>
<proteinExistence type="predicted"/>
<dbReference type="Gene3D" id="1.20.1000.10">
    <property type="entry name" value="Guanylate-binding protein, C-terminal domain"/>
    <property type="match status" value="1"/>
</dbReference>
<dbReference type="InterPro" id="IPR036543">
    <property type="entry name" value="Guanylate-bd_C_sf"/>
</dbReference>
<feature type="domain" description="Guanylate-binding protein/Atlastin C-terminal" evidence="2">
    <location>
        <begin position="36"/>
        <end position="105"/>
    </location>
</feature>
<dbReference type="Pfam" id="PF02841">
    <property type="entry name" value="GBP_C"/>
    <property type="match status" value="1"/>
</dbReference>
<dbReference type="GO" id="GO:0005525">
    <property type="term" value="F:GTP binding"/>
    <property type="evidence" value="ECO:0007669"/>
    <property type="project" value="InterPro"/>
</dbReference>
<sequence>MKEEMKQQDRDFHRALECKMQEQKDLLEKGHKEKAEKQHQLEKLIQERSHQEGIRQLEAKMVQEAKEKQQELERALDSKLHEQEKLMAKGFTEKEAAMKEEIQSLREKEETSARRRKSSLVT</sequence>
<reference evidence="3 4" key="1">
    <citation type="submission" date="2021-04" db="EMBL/GenBank/DDBJ databases">
        <authorList>
            <person name="De Guttry C."/>
            <person name="Zahm M."/>
            <person name="Klopp C."/>
            <person name="Cabau C."/>
            <person name="Louis A."/>
            <person name="Berthelot C."/>
            <person name="Parey E."/>
            <person name="Roest Crollius H."/>
            <person name="Montfort J."/>
            <person name="Robinson-Rechavi M."/>
            <person name="Bucao C."/>
            <person name="Bouchez O."/>
            <person name="Gislard M."/>
            <person name="Lluch J."/>
            <person name="Milhes M."/>
            <person name="Lampietro C."/>
            <person name="Lopez Roques C."/>
            <person name="Donnadieu C."/>
            <person name="Braasch I."/>
            <person name="Desvignes T."/>
            <person name="Postlethwait J."/>
            <person name="Bobe J."/>
            <person name="Wedekind C."/>
            <person name="Guiguen Y."/>
        </authorList>
    </citation>
    <scope>NUCLEOTIDE SEQUENCE [LARGE SCALE GENOMIC DNA]</scope>
    <source>
        <strain evidence="3">Cs_M1</strain>
        <tissue evidence="3">Blood</tissue>
    </source>
</reference>
<evidence type="ECO:0000256" key="1">
    <source>
        <dbReference type="SAM" id="MobiDB-lite"/>
    </source>
</evidence>
<dbReference type="SUPFAM" id="SSF48340">
    <property type="entry name" value="Interferon-induced guanylate-binding protein 1 (GBP1), C-terminal domain"/>
    <property type="match status" value="1"/>
</dbReference>
<dbReference type="AlphaFoldDB" id="A0AAN8LR73"/>
<feature type="compositionally biased region" description="Basic and acidic residues" evidence="1">
    <location>
        <begin position="90"/>
        <end position="113"/>
    </location>
</feature>
<dbReference type="InterPro" id="IPR003191">
    <property type="entry name" value="Guanylate-bd/ATL_C"/>
</dbReference>
<feature type="region of interest" description="Disordered" evidence="1">
    <location>
        <begin position="90"/>
        <end position="122"/>
    </location>
</feature>
<dbReference type="EMBL" id="JAGTTL010000012">
    <property type="protein sequence ID" value="KAK6315248.1"/>
    <property type="molecule type" value="Genomic_DNA"/>
</dbReference>
<protein>
    <recommendedName>
        <fullName evidence="2">Guanylate-binding protein/Atlastin C-terminal domain-containing protein</fullName>
    </recommendedName>
</protein>
<keyword evidence="4" id="KW-1185">Reference proteome</keyword>
<dbReference type="GO" id="GO:0003924">
    <property type="term" value="F:GTPase activity"/>
    <property type="evidence" value="ECO:0007669"/>
    <property type="project" value="InterPro"/>
</dbReference>
<evidence type="ECO:0000313" key="3">
    <source>
        <dbReference type="EMBL" id="KAK6315248.1"/>
    </source>
</evidence>
<evidence type="ECO:0000313" key="4">
    <source>
        <dbReference type="Proteomes" id="UP001356427"/>
    </source>
</evidence>
<dbReference type="Proteomes" id="UP001356427">
    <property type="component" value="Unassembled WGS sequence"/>
</dbReference>
<gene>
    <name evidence="3" type="ORF">J4Q44_G00147770</name>
</gene>
<evidence type="ECO:0000259" key="2">
    <source>
        <dbReference type="Pfam" id="PF02841"/>
    </source>
</evidence>